<evidence type="ECO:0000313" key="4">
    <source>
        <dbReference type="Proteomes" id="UP000182771"/>
    </source>
</evidence>
<name>A0A1H2WFI3_9FLAO</name>
<gene>
    <name evidence="3" type="ORF">SAMN05444420_10474</name>
</gene>
<dbReference type="GeneID" id="85017403"/>
<dbReference type="InterPro" id="IPR029057">
    <property type="entry name" value="PRTase-like"/>
</dbReference>
<dbReference type="PANTHER" id="PTHR47505">
    <property type="entry name" value="DNA UTILIZATION PROTEIN YHGH"/>
    <property type="match status" value="1"/>
</dbReference>
<organism evidence="3 4">
    <name type="scientific">Capnocytophaga granulosa</name>
    <dbReference type="NCBI Taxonomy" id="45242"/>
    <lineage>
        <taxon>Bacteria</taxon>
        <taxon>Pseudomonadati</taxon>
        <taxon>Bacteroidota</taxon>
        <taxon>Flavobacteriia</taxon>
        <taxon>Flavobacteriales</taxon>
        <taxon>Flavobacteriaceae</taxon>
        <taxon>Capnocytophaga</taxon>
    </lineage>
</organism>
<dbReference type="OrthoDB" id="9779910at2"/>
<dbReference type="Pfam" id="PF00156">
    <property type="entry name" value="Pribosyltran"/>
    <property type="match status" value="1"/>
</dbReference>
<dbReference type="CDD" id="cd06223">
    <property type="entry name" value="PRTases_typeI"/>
    <property type="match status" value="1"/>
</dbReference>
<reference evidence="3 4" key="1">
    <citation type="submission" date="2016-10" db="EMBL/GenBank/DDBJ databases">
        <authorList>
            <person name="Varghese N."/>
            <person name="Submissions S."/>
        </authorList>
    </citation>
    <scope>NUCLEOTIDE SEQUENCE [LARGE SCALE GENOMIC DNA]</scope>
    <source>
        <strain evidence="3 4">DSM 11449</strain>
    </source>
</reference>
<comment type="similarity">
    <text evidence="1">Belongs to the ComF/GntX family.</text>
</comment>
<accession>A0A1H2WFI3</accession>
<evidence type="ECO:0000313" key="3">
    <source>
        <dbReference type="EMBL" id="SDW79370.1"/>
    </source>
</evidence>
<protein>
    <submittedName>
        <fullName evidence="3">ComF family protein</fullName>
    </submittedName>
</protein>
<proteinExistence type="inferred from homology"/>
<evidence type="ECO:0000259" key="2">
    <source>
        <dbReference type="Pfam" id="PF00156"/>
    </source>
</evidence>
<dbReference type="AlphaFoldDB" id="A0A1H2WFI3"/>
<dbReference type="InterPro" id="IPR000836">
    <property type="entry name" value="PRTase_dom"/>
</dbReference>
<feature type="domain" description="Phosphoribosyltransferase" evidence="2">
    <location>
        <begin position="163"/>
        <end position="231"/>
    </location>
</feature>
<dbReference type="PANTHER" id="PTHR47505:SF1">
    <property type="entry name" value="DNA UTILIZATION PROTEIN YHGH"/>
    <property type="match status" value="1"/>
</dbReference>
<keyword evidence="4" id="KW-1185">Reference proteome</keyword>
<dbReference type="Proteomes" id="UP000182771">
    <property type="component" value="Unassembled WGS sequence"/>
</dbReference>
<evidence type="ECO:0000256" key="1">
    <source>
        <dbReference type="ARBA" id="ARBA00008007"/>
    </source>
</evidence>
<comment type="caution">
    <text evidence="3">The sequence shown here is derived from an EMBL/GenBank/DDBJ whole genome shotgun (WGS) entry which is preliminary data.</text>
</comment>
<dbReference type="InterPro" id="IPR051910">
    <property type="entry name" value="ComF/GntX_DNA_util-trans"/>
</dbReference>
<dbReference type="Gene3D" id="3.40.50.2020">
    <property type="match status" value="1"/>
</dbReference>
<dbReference type="SUPFAM" id="SSF53271">
    <property type="entry name" value="PRTase-like"/>
    <property type="match status" value="1"/>
</dbReference>
<sequence>MTLFSVFKDIGAFLFPRYCLGCGQIISRQEQFLCVTCRHELRQTHFHLLPDERNPMIRKFFGRVVVQKASALLYYDKGAVSQRLIHALKYHDREQVGLWLGQWYATELVANGYFSQVELALPVPLHPKKKKKRGYNQVTLFGSTLADALQVTYREDLLLKQTYNSAQAKKHWLERQRTSAETFVLTDPKAVAGKHVLIIDDIVTTGATLAQCAALLIKAGAKVSFACMAYSNDE</sequence>
<dbReference type="EMBL" id="FNND01000004">
    <property type="protein sequence ID" value="SDW79370.1"/>
    <property type="molecule type" value="Genomic_DNA"/>
</dbReference>
<dbReference type="RefSeq" id="WP_009641708.1">
    <property type="nucleotide sequence ID" value="NZ_CAUUXI010000009.1"/>
</dbReference>